<keyword evidence="3" id="KW-1185">Reference proteome</keyword>
<dbReference type="EMBL" id="FN596791">
    <property type="protein sequence ID" value="CBI41035.3"/>
    <property type="molecule type" value="Genomic_DNA"/>
</dbReference>
<reference evidence="3" key="1">
    <citation type="journal article" date="2007" name="Nature">
        <title>The grapevine genome sequence suggests ancestral hexaploidization in major angiosperm phyla.</title>
        <authorList>
            <consortium name="The French-Italian Public Consortium for Grapevine Genome Characterization."/>
            <person name="Jaillon O."/>
            <person name="Aury J.-M."/>
            <person name="Noel B."/>
            <person name="Policriti A."/>
            <person name="Clepet C."/>
            <person name="Casagrande A."/>
            <person name="Choisne N."/>
            <person name="Aubourg S."/>
            <person name="Vitulo N."/>
            <person name="Jubin C."/>
            <person name="Vezzi A."/>
            <person name="Legeai F."/>
            <person name="Hugueney P."/>
            <person name="Dasilva C."/>
            <person name="Horner D."/>
            <person name="Mica E."/>
            <person name="Jublot D."/>
            <person name="Poulain J."/>
            <person name="Bruyere C."/>
            <person name="Billault A."/>
            <person name="Segurens B."/>
            <person name="Gouyvenoux M."/>
            <person name="Ugarte E."/>
            <person name="Cattonaro F."/>
            <person name="Anthouard V."/>
            <person name="Vico V."/>
            <person name="Del Fabbro C."/>
            <person name="Alaux M."/>
            <person name="Di Gaspero G."/>
            <person name="Dumas V."/>
            <person name="Felice N."/>
            <person name="Paillard S."/>
            <person name="Juman I."/>
            <person name="Moroldo M."/>
            <person name="Scalabrin S."/>
            <person name="Canaguier A."/>
            <person name="Le Clainche I."/>
            <person name="Malacrida G."/>
            <person name="Durand E."/>
            <person name="Pesole G."/>
            <person name="Laucou V."/>
            <person name="Chatelet P."/>
            <person name="Merdinoglu D."/>
            <person name="Delledonne M."/>
            <person name="Pezzotti M."/>
            <person name="Lecharny A."/>
            <person name="Scarpelli C."/>
            <person name="Artiguenave F."/>
            <person name="Pe M.E."/>
            <person name="Valle G."/>
            <person name="Morgante M."/>
            <person name="Caboche M."/>
            <person name="Adam-Blondon A.-F."/>
            <person name="Weissenbach J."/>
            <person name="Quetier F."/>
            <person name="Wincker P."/>
        </authorList>
    </citation>
    <scope>NUCLEOTIDE SEQUENCE [LARGE SCALE GENOMIC DNA]</scope>
    <source>
        <strain evidence="3">cv. Pinot noir / PN40024</strain>
    </source>
</reference>
<dbReference type="PaxDb" id="29760-VIT_00s0477g00020.t01"/>
<dbReference type="HOGENOM" id="CLU_2709917_0_0_1"/>
<dbReference type="AlphaFoldDB" id="D7UE70"/>
<name>D7UE70_VITVI</name>
<protein>
    <submittedName>
        <fullName evidence="2">Uncharacterized protein</fullName>
    </submittedName>
</protein>
<dbReference type="InParanoid" id="D7UE70"/>
<evidence type="ECO:0000313" key="2">
    <source>
        <dbReference type="EMBL" id="CBI41035.3"/>
    </source>
</evidence>
<accession>D7UE70</accession>
<organism evidence="2 3">
    <name type="scientific">Vitis vinifera</name>
    <name type="common">Grape</name>
    <dbReference type="NCBI Taxonomy" id="29760"/>
    <lineage>
        <taxon>Eukaryota</taxon>
        <taxon>Viridiplantae</taxon>
        <taxon>Streptophyta</taxon>
        <taxon>Embryophyta</taxon>
        <taxon>Tracheophyta</taxon>
        <taxon>Spermatophyta</taxon>
        <taxon>Magnoliopsida</taxon>
        <taxon>eudicotyledons</taxon>
        <taxon>Gunneridae</taxon>
        <taxon>Pentapetalae</taxon>
        <taxon>rosids</taxon>
        <taxon>Vitales</taxon>
        <taxon>Vitaceae</taxon>
        <taxon>Viteae</taxon>
        <taxon>Vitis</taxon>
    </lineage>
</organism>
<feature type="transmembrane region" description="Helical" evidence="1">
    <location>
        <begin position="20"/>
        <end position="38"/>
    </location>
</feature>
<evidence type="ECO:0000313" key="3">
    <source>
        <dbReference type="Proteomes" id="UP000009183"/>
    </source>
</evidence>
<sequence>MANDIEAAVRCEGDGLLLPQLFLLSFSRSLIIILRFILYELLKKALVLPSSETARTYSIKRLISTHWLMYVYY</sequence>
<proteinExistence type="predicted"/>
<dbReference type="Proteomes" id="UP000009183">
    <property type="component" value="Unassembled WGS sequence, unordered"/>
</dbReference>
<evidence type="ECO:0000256" key="1">
    <source>
        <dbReference type="SAM" id="Phobius"/>
    </source>
</evidence>
<keyword evidence="1" id="KW-1133">Transmembrane helix</keyword>
<keyword evidence="1" id="KW-0812">Transmembrane</keyword>
<gene>
    <name evidence="2" type="ORF">VIT_00s0477g00020</name>
</gene>
<keyword evidence="1" id="KW-0472">Membrane</keyword>